<accession>A0A3B1JVX2</accession>
<evidence type="ECO:0008006" key="3">
    <source>
        <dbReference type="Google" id="ProtNLM"/>
    </source>
</evidence>
<protein>
    <recommendedName>
        <fullName evidence="3">Reverse transcriptase domain-containing protein</fullName>
    </recommendedName>
</protein>
<dbReference type="PANTHER" id="PTHR31635">
    <property type="entry name" value="REVERSE TRANSCRIPTASE DOMAIN-CONTAINING PROTEIN-RELATED"/>
    <property type="match status" value="1"/>
</dbReference>
<dbReference type="Bgee" id="ENSAMXG00000039821">
    <property type="expression patterns" value="Expressed in mesonephros and 7 other cell types or tissues"/>
</dbReference>
<dbReference type="STRING" id="7994.ENSAMXP00000045995"/>
<evidence type="ECO:0000313" key="1">
    <source>
        <dbReference type="Ensembl" id="ENSAMXP00000045995.1"/>
    </source>
</evidence>
<dbReference type="GeneTree" id="ENSGT01150000288421"/>
<reference evidence="1" key="4">
    <citation type="submission" date="2025-09" db="UniProtKB">
        <authorList>
            <consortium name="Ensembl"/>
        </authorList>
    </citation>
    <scope>IDENTIFICATION</scope>
</reference>
<dbReference type="PANTHER" id="PTHR31635:SF196">
    <property type="entry name" value="REVERSE TRANSCRIPTASE DOMAIN-CONTAINING PROTEIN-RELATED"/>
    <property type="match status" value="1"/>
</dbReference>
<organism evidence="1 2">
    <name type="scientific">Astyanax mexicanus</name>
    <name type="common">Blind cave fish</name>
    <name type="synonym">Astyanax fasciatus mexicanus</name>
    <dbReference type="NCBI Taxonomy" id="7994"/>
    <lineage>
        <taxon>Eukaryota</taxon>
        <taxon>Metazoa</taxon>
        <taxon>Chordata</taxon>
        <taxon>Craniata</taxon>
        <taxon>Vertebrata</taxon>
        <taxon>Euteleostomi</taxon>
        <taxon>Actinopterygii</taxon>
        <taxon>Neopterygii</taxon>
        <taxon>Teleostei</taxon>
        <taxon>Ostariophysi</taxon>
        <taxon>Characiformes</taxon>
        <taxon>Characoidei</taxon>
        <taxon>Acestrorhamphidae</taxon>
        <taxon>Acestrorhamphinae</taxon>
        <taxon>Astyanax</taxon>
    </lineage>
</organism>
<keyword evidence="2" id="KW-1185">Reference proteome</keyword>
<name>A0A3B1JVX2_ASTMX</name>
<dbReference type="Proteomes" id="UP000018467">
    <property type="component" value="Unassembled WGS sequence"/>
</dbReference>
<dbReference type="InParanoid" id="A0A3B1JVX2"/>
<reference evidence="2" key="2">
    <citation type="journal article" date="2014" name="Nat. Commun.">
        <title>The cavefish genome reveals candidate genes for eye loss.</title>
        <authorList>
            <person name="McGaugh S.E."/>
            <person name="Gross J.B."/>
            <person name="Aken B."/>
            <person name="Blin M."/>
            <person name="Borowsky R."/>
            <person name="Chalopin D."/>
            <person name="Hinaux H."/>
            <person name="Jeffery W.R."/>
            <person name="Keene A."/>
            <person name="Ma L."/>
            <person name="Minx P."/>
            <person name="Murphy D."/>
            <person name="O'Quin K.E."/>
            <person name="Retaux S."/>
            <person name="Rohner N."/>
            <person name="Searle S.M."/>
            <person name="Stahl B.A."/>
            <person name="Tabin C."/>
            <person name="Volff J.N."/>
            <person name="Yoshizawa M."/>
            <person name="Warren W.C."/>
        </authorList>
    </citation>
    <scope>NUCLEOTIDE SEQUENCE [LARGE SCALE GENOMIC DNA]</scope>
    <source>
        <strain evidence="2">female</strain>
    </source>
</reference>
<reference evidence="2" key="1">
    <citation type="submission" date="2013-03" db="EMBL/GenBank/DDBJ databases">
        <authorList>
            <person name="Jeffery W."/>
            <person name="Warren W."/>
            <person name="Wilson R.K."/>
        </authorList>
    </citation>
    <scope>NUCLEOTIDE SEQUENCE</scope>
    <source>
        <strain evidence="2">female</strain>
    </source>
</reference>
<sequence length="264" mass="31600">LRVKLCPSHCEFISKEIHEFLSFNKQPDILPKLLWESMKAYLRGRCICYSSQKKKKQNAKIEELTEQIKGLEELLRQDPSAANYRNLIKVKFQLNNLLTERESFIISRVKRIYHEQGERKVFDQSFKDKKLPLNMQEKIELWNNLPLSFLGRIETIKMSIMPKLAYYLSMLPPIIPLQYFKRINKMFSTFIWASKQPRIKIDKLFKHHLDGGFNLPNPYWYYLAYQFRHFQDWLRIQIPLFLPVSVDKGSKLTCHTLSRSKPEQ</sequence>
<evidence type="ECO:0000313" key="2">
    <source>
        <dbReference type="Proteomes" id="UP000018467"/>
    </source>
</evidence>
<proteinExistence type="predicted"/>
<reference evidence="1" key="3">
    <citation type="submission" date="2025-08" db="UniProtKB">
        <authorList>
            <consortium name="Ensembl"/>
        </authorList>
    </citation>
    <scope>IDENTIFICATION</scope>
</reference>
<dbReference type="Ensembl" id="ENSAMXT00000054909.1">
    <property type="protein sequence ID" value="ENSAMXP00000045995.1"/>
    <property type="gene ID" value="ENSAMXG00000039821.1"/>
</dbReference>
<dbReference type="AlphaFoldDB" id="A0A3B1JVX2"/>